<evidence type="ECO:0000259" key="4">
    <source>
        <dbReference type="Pfam" id="PF13229"/>
    </source>
</evidence>
<feature type="domain" description="Right handed beta helix" evidence="4">
    <location>
        <begin position="215"/>
        <end position="377"/>
    </location>
</feature>
<evidence type="ECO:0000313" key="6">
    <source>
        <dbReference type="Proteomes" id="UP000241764"/>
    </source>
</evidence>
<keyword evidence="1" id="KW-0677">Repeat</keyword>
<feature type="domain" description="Rhamnogalacturonase A/B/Epimerase-like pectate lyase" evidence="3">
    <location>
        <begin position="35"/>
        <end position="93"/>
    </location>
</feature>
<dbReference type="InterPro" id="IPR039448">
    <property type="entry name" value="Beta_helix"/>
</dbReference>
<dbReference type="InterPro" id="IPR022388">
    <property type="entry name" value="CHP03808"/>
</dbReference>
<dbReference type="OrthoDB" id="9788772at2"/>
<dbReference type="NCBIfam" id="TIGR03808">
    <property type="entry name" value="RR_plus_rpt_1"/>
    <property type="match status" value="1"/>
</dbReference>
<dbReference type="InterPro" id="IPR024535">
    <property type="entry name" value="RHGA/B-epi-like_pectate_lyase"/>
</dbReference>
<dbReference type="Gene3D" id="2.160.20.10">
    <property type="entry name" value="Single-stranded right-handed beta-helix, Pectin lyase-like"/>
    <property type="match status" value="1"/>
</dbReference>
<comment type="caution">
    <text evidence="5">The sequence shown here is derived from an EMBL/GenBank/DDBJ whole genome shotgun (WGS) entry which is preliminary data.</text>
</comment>
<sequence>MINRRLVLAGLAGLASGSTLPRFAQAQMAAATGMINAVEFGLQPGSPDDQTAKFNALLTKASAAGEQIFLPPGTYIASGLQFPAYVNLAGMSGKSRIVFGGRNGLISANGADHVQLSGLLIDGDDRWLSESVRGLVELSNVGYLVLDDCQIIGARKNAVDLFKCGGRIERTRISGATDAAIFAADSTGLRITQNEISDCGNGGILVQRYEQGRDSTIIVGNRVEKIRADAGGTGQNGNAINVFRADNVIVSNNVINDSAFTAIRGNSASNLQITGNNCTASGETAIYSEFAFEGAVIANNLVDGASNGISMVNFDSGGRMGTCSGNVVRNLSTRGPYPGTFGIGIAVEADISVTGNVIESAPLYGIQLGWGTYMRNVIATGNIVRASGEGIYVSVVKGAGSAIISDNIIQDAKNGGIVGHSWADITVKDLTRKGASDYPNLILERNVVS</sequence>
<dbReference type="InterPro" id="IPR011050">
    <property type="entry name" value="Pectin_lyase_fold/virulence"/>
</dbReference>
<dbReference type="InterPro" id="IPR051550">
    <property type="entry name" value="SCF-Subunits/Alg-Epimerases"/>
</dbReference>
<name>A0A2P7B4K4_9HYPH</name>
<dbReference type="InterPro" id="IPR006626">
    <property type="entry name" value="PbH1"/>
</dbReference>
<dbReference type="EMBL" id="PGGM01000013">
    <property type="protein sequence ID" value="PSH61369.1"/>
    <property type="molecule type" value="Genomic_DNA"/>
</dbReference>
<protein>
    <submittedName>
        <fullName evidence="5">TIGR03808 family TAT-translocated repetitive protein</fullName>
    </submittedName>
</protein>
<evidence type="ECO:0000256" key="1">
    <source>
        <dbReference type="ARBA" id="ARBA00022737"/>
    </source>
</evidence>
<dbReference type="SMART" id="SM00710">
    <property type="entry name" value="PbH1"/>
    <property type="match status" value="9"/>
</dbReference>
<dbReference type="SUPFAM" id="SSF51126">
    <property type="entry name" value="Pectin lyase-like"/>
    <property type="match status" value="2"/>
</dbReference>
<reference evidence="6" key="1">
    <citation type="submission" date="2017-11" db="EMBL/GenBank/DDBJ databases">
        <authorList>
            <person name="Kuznetsova I."/>
            <person name="Sazanova A."/>
            <person name="Chirak E."/>
            <person name="Safronova V."/>
            <person name="Willems A."/>
        </authorList>
    </citation>
    <scope>NUCLEOTIDE SEQUENCE [LARGE SCALE GENOMIC DNA]</scope>
    <source>
        <strain evidence="6">CCBAU 03422</strain>
    </source>
</reference>
<evidence type="ECO:0000259" key="3">
    <source>
        <dbReference type="Pfam" id="PF12708"/>
    </source>
</evidence>
<proteinExistence type="predicted"/>
<dbReference type="RefSeq" id="WP_106666488.1">
    <property type="nucleotide sequence ID" value="NZ_PGGM01000013.1"/>
</dbReference>
<dbReference type="PANTHER" id="PTHR22990:SF15">
    <property type="entry name" value="F-BOX ONLY PROTEIN 10"/>
    <property type="match status" value="1"/>
</dbReference>
<feature type="signal peptide" evidence="2">
    <location>
        <begin position="1"/>
        <end position="26"/>
    </location>
</feature>
<dbReference type="PANTHER" id="PTHR22990">
    <property type="entry name" value="F-BOX ONLY PROTEIN"/>
    <property type="match status" value="1"/>
</dbReference>
<gene>
    <name evidence="5" type="ORF">CU103_23705</name>
</gene>
<feature type="chain" id="PRO_5015116606" evidence="2">
    <location>
        <begin position="27"/>
        <end position="449"/>
    </location>
</feature>
<evidence type="ECO:0000313" key="5">
    <source>
        <dbReference type="EMBL" id="PSH61369.1"/>
    </source>
</evidence>
<organism evidence="5 6">
    <name type="scientific">Phyllobacterium sophorae</name>
    <dbReference type="NCBI Taxonomy" id="1520277"/>
    <lineage>
        <taxon>Bacteria</taxon>
        <taxon>Pseudomonadati</taxon>
        <taxon>Pseudomonadota</taxon>
        <taxon>Alphaproteobacteria</taxon>
        <taxon>Hyphomicrobiales</taxon>
        <taxon>Phyllobacteriaceae</taxon>
        <taxon>Phyllobacterium</taxon>
    </lineage>
</organism>
<keyword evidence="2" id="KW-0732">Signal</keyword>
<keyword evidence="6" id="KW-1185">Reference proteome</keyword>
<evidence type="ECO:0000256" key="2">
    <source>
        <dbReference type="SAM" id="SignalP"/>
    </source>
</evidence>
<dbReference type="Pfam" id="PF13229">
    <property type="entry name" value="Beta_helix"/>
    <property type="match status" value="1"/>
</dbReference>
<dbReference type="InterPro" id="IPR012334">
    <property type="entry name" value="Pectin_lyas_fold"/>
</dbReference>
<dbReference type="Proteomes" id="UP000241764">
    <property type="component" value="Unassembled WGS sequence"/>
</dbReference>
<accession>A0A2P7B4K4</accession>
<dbReference type="AlphaFoldDB" id="A0A2P7B4K4"/>
<dbReference type="Pfam" id="PF12708">
    <property type="entry name" value="Pect-lyase_RHGA_epim"/>
    <property type="match status" value="1"/>
</dbReference>